<protein>
    <submittedName>
        <fullName evidence="2">Uncharacterized protein</fullName>
    </submittedName>
</protein>
<keyword evidence="1" id="KW-1133">Transmembrane helix</keyword>
<proteinExistence type="predicted"/>
<evidence type="ECO:0000313" key="3">
    <source>
        <dbReference type="Proteomes" id="UP001217178"/>
    </source>
</evidence>
<comment type="caution">
    <text evidence="2">The sequence shown here is derived from an EMBL/GenBank/DDBJ whole genome shotgun (WGS) entry which is preliminary data.</text>
</comment>
<evidence type="ECO:0000313" key="2">
    <source>
        <dbReference type="EMBL" id="MDC9589536.1"/>
    </source>
</evidence>
<evidence type="ECO:0000256" key="1">
    <source>
        <dbReference type="SAM" id="Phobius"/>
    </source>
</evidence>
<gene>
    <name evidence="2" type="ORF">PSI23_09485</name>
</gene>
<reference evidence="2 3" key="1">
    <citation type="submission" date="2023-02" db="EMBL/GenBank/DDBJ databases">
        <title>Entomopathogenic bacteria.</title>
        <authorList>
            <person name="Machado R.A."/>
        </authorList>
    </citation>
    <scope>NUCLEOTIDE SEQUENCE [LARGE SCALE GENOMIC DNA]</scope>
    <source>
        <strain evidence="2 3">XENO-10</strain>
    </source>
</reference>
<keyword evidence="3" id="KW-1185">Reference proteome</keyword>
<dbReference type="EMBL" id="JAQRFI010000018">
    <property type="protein sequence ID" value="MDC9589536.1"/>
    <property type="molecule type" value="Genomic_DNA"/>
</dbReference>
<organism evidence="2 3">
    <name type="scientific">Xenorhabdus yunnanensis</name>
    <dbReference type="NCBI Taxonomy" id="3025878"/>
    <lineage>
        <taxon>Bacteria</taxon>
        <taxon>Pseudomonadati</taxon>
        <taxon>Pseudomonadota</taxon>
        <taxon>Gammaproteobacteria</taxon>
        <taxon>Enterobacterales</taxon>
        <taxon>Morganellaceae</taxon>
        <taxon>Xenorhabdus</taxon>
    </lineage>
</organism>
<dbReference type="Proteomes" id="UP001217178">
    <property type="component" value="Unassembled WGS sequence"/>
</dbReference>
<name>A0ABT5LEJ6_9GAMM</name>
<feature type="transmembrane region" description="Helical" evidence="1">
    <location>
        <begin position="53"/>
        <end position="73"/>
    </location>
</feature>
<accession>A0ABT5LEJ6</accession>
<dbReference type="RefSeq" id="WP_273554863.1">
    <property type="nucleotide sequence ID" value="NZ_JAQRFI010000018.1"/>
</dbReference>
<feature type="transmembrane region" description="Helical" evidence="1">
    <location>
        <begin position="12"/>
        <end position="33"/>
    </location>
</feature>
<sequence length="74" mass="8561">MKRNKTKSIMVMLYLSCSFFLAVFLMCIMFHVLGYWVGGGKEIFHFISDNIGMYLKISTSGFLAGFVFWLFGIR</sequence>
<keyword evidence="1" id="KW-0812">Transmembrane</keyword>
<keyword evidence="1" id="KW-0472">Membrane</keyword>